<feature type="domain" description="HTH crp-type" evidence="5">
    <location>
        <begin position="148"/>
        <end position="225"/>
    </location>
</feature>
<keyword evidence="4" id="KW-0804">Transcription</keyword>
<dbReference type="Proteomes" id="UP000585696">
    <property type="component" value="Unassembled WGS sequence"/>
</dbReference>
<dbReference type="EMBL" id="JAARZT010000009">
    <property type="protein sequence ID" value="MBC2292787.1"/>
    <property type="molecule type" value="Genomic_DNA"/>
</dbReference>
<evidence type="ECO:0000256" key="1">
    <source>
        <dbReference type="ARBA" id="ARBA00023015"/>
    </source>
</evidence>
<proteinExistence type="predicted"/>
<evidence type="ECO:0000313" key="7">
    <source>
        <dbReference type="EMBL" id="MBC2292787.1"/>
    </source>
</evidence>
<dbReference type="PROSITE" id="PS51063">
    <property type="entry name" value="HTH_CRP_2"/>
    <property type="match status" value="1"/>
</dbReference>
<dbReference type="InterPro" id="IPR012318">
    <property type="entry name" value="HTH_CRP"/>
</dbReference>
<evidence type="ECO:0000256" key="3">
    <source>
        <dbReference type="ARBA" id="ARBA00023159"/>
    </source>
</evidence>
<comment type="caution">
    <text evidence="7">The sequence shown here is derived from an EMBL/GenBank/DDBJ whole genome shotgun (WGS) entry which is preliminary data.</text>
</comment>
<dbReference type="GO" id="GO:0003677">
    <property type="term" value="F:DNA binding"/>
    <property type="evidence" value="ECO:0007669"/>
    <property type="project" value="UniProtKB-KW"/>
</dbReference>
<dbReference type="InterPro" id="IPR018490">
    <property type="entry name" value="cNMP-bd_dom_sf"/>
</dbReference>
<evidence type="ECO:0000259" key="5">
    <source>
        <dbReference type="PROSITE" id="PS51063"/>
    </source>
</evidence>
<protein>
    <submittedName>
        <fullName evidence="7">Crp/Fnr family transcriptional regulator</fullName>
    </submittedName>
</protein>
<dbReference type="RefSeq" id="WP_185628953.1">
    <property type="nucleotide sequence ID" value="NZ_JAARZR010000013.1"/>
</dbReference>
<dbReference type="SUPFAM" id="SSF51206">
    <property type="entry name" value="cAMP-binding domain-like"/>
    <property type="match status" value="1"/>
</dbReference>
<evidence type="ECO:0000256" key="4">
    <source>
        <dbReference type="ARBA" id="ARBA00023163"/>
    </source>
</evidence>
<accession>A0A842GAQ5</accession>
<name>A0A842GAQ5_9LIST</name>
<dbReference type="GO" id="GO:0006355">
    <property type="term" value="P:regulation of DNA-templated transcription"/>
    <property type="evidence" value="ECO:0007669"/>
    <property type="project" value="InterPro"/>
</dbReference>
<dbReference type="EMBL" id="JAARZS010000031">
    <property type="protein sequence ID" value="MBC2285025.1"/>
    <property type="molecule type" value="Genomic_DNA"/>
</dbReference>
<keyword evidence="3" id="KW-0010">Activator</keyword>
<evidence type="ECO:0000313" key="6">
    <source>
        <dbReference type="EMBL" id="MBC2285025.1"/>
    </source>
</evidence>
<evidence type="ECO:0000313" key="8">
    <source>
        <dbReference type="Proteomes" id="UP000543005"/>
    </source>
</evidence>
<dbReference type="InterPro" id="IPR036390">
    <property type="entry name" value="WH_DNA-bd_sf"/>
</dbReference>
<sequence>MDENNLYVSEIIEKEFSQYKLFELLKEDDFYNIEKTDVIIKKNTPFPLSQNNVEYIYYIYDGIVAVSVGDEILEFKGPSEFVGLSYDALDGSSQGFTAKSITKAKLCRFVKSEVIAKTMSTQEGYLYHYKSMLDQYGLFTHKFTTIKKTRKEQVYISLQELAEKFGRPDDRNSNSLKIPTDFSRKILANYIGIGVSKLSEILSELQRDSLITIDNKRQISVVSNREGNKLKSPEWE</sequence>
<evidence type="ECO:0000313" key="9">
    <source>
        <dbReference type="Proteomes" id="UP000585696"/>
    </source>
</evidence>
<keyword evidence="2" id="KW-0238">DNA-binding</keyword>
<dbReference type="Proteomes" id="UP000543005">
    <property type="component" value="Unassembled WGS sequence"/>
</dbReference>
<dbReference type="Gene3D" id="2.60.120.10">
    <property type="entry name" value="Jelly Rolls"/>
    <property type="match status" value="1"/>
</dbReference>
<dbReference type="InterPro" id="IPR014710">
    <property type="entry name" value="RmlC-like_jellyroll"/>
</dbReference>
<keyword evidence="1" id="KW-0805">Transcription regulation</keyword>
<reference evidence="8 9" key="1">
    <citation type="submission" date="2020-03" db="EMBL/GenBank/DDBJ databases">
        <title>Soil Listeria distribution.</title>
        <authorList>
            <person name="Liao J."/>
            <person name="Wiedmann M."/>
        </authorList>
    </citation>
    <scope>NUCLEOTIDE SEQUENCE [LARGE SCALE GENOMIC DNA]</scope>
    <source>
        <strain evidence="7 8">FSL L7-0051</strain>
        <strain evidence="6 9">FSL L7-0054</strain>
    </source>
</reference>
<dbReference type="AlphaFoldDB" id="A0A842GAQ5"/>
<dbReference type="SUPFAM" id="SSF46785">
    <property type="entry name" value="Winged helix' DNA-binding domain"/>
    <property type="match status" value="1"/>
</dbReference>
<organism evidence="7 8">
    <name type="scientific">Listeria booriae</name>
    <dbReference type="NCBI Taxonomy" id="1552123"/>
    <lineage>
        <taxon>Bacteria</taxon>
        <taxon>Bacillati</taxon>
        <taxon>Bacillota</taxon>
        <taxon>Bacilli</taxon>
        <taxon>Bacillales</taxon>
        <taxon>Listeriaceae</taxon>
        <taxon>Listeria</taxon>
    </lineage>
</organism>
<gene>
    <name evidence="6" type="ORF">HCB69_11610</name>
    <name evidence="7" type="ORF">HCC36_06030</name>
</gene>
<evidence type="ECO:0000256" key="2">
    <source>
        <dbReference type="ARBA" id="ARBA00023125"/>
    </source>
</evidence>